<dbReference type="GO" id="GO:0008033">
    <property type="term" value="P:tRNA processing"/>
    <property type="evidence" value="ECO:0007669"/>
    <property type="project" value="UniProtKB-KW"/>
</dbReference>
<name>A0A6A7BNC6_9PLEO</name>
<evidence type="ECO:0000256" key="1">
    <source>
        <dbReference type="ARBA" id="ARBA00013267"/>
    </source>
</evidence>
<dbReference type="AlphaFoldDB" id="A0A6A7BNC6"/>
<evidence type="ECO:0000313" key="9">
    <source>
        <dbReference type="Proteomes" id="UP000799423"/>
    </source>
</evidence>
<sequence length="673" mass="77516">MWRNNVPGLRKTSSIAAFRNHGVNHTRWYSSVPSLPIADAEFRGALDRVLHARGYPKSKAPLGFAISGGVDSMALAALYTQARANDERLPPAHGFIVDHKARPESAEEAAWVAEQLRHKLSMDSTILQLQWPPHFDFSDLRRFETEARRLRYQALGTACRDKCIASLMVAHHADDQAETVLMRLANNRLRSGLQAMQRVEWIPECEGIHGVYHSGKPAGIRPPKSEVMIYVEQGGVQILRPLLGFDKTRLIATCEEANIPWAEDKTNQVQTLTSRNAIRHIYRNHQLPKVLSVESLVNVSLHMQKRVELHKAYAEKLFNQCLLKLRLQTGSLVVRFPSFASLLSRPIQTDADRNEARNNAYYLIKRVAEVVSPRSSAQLDTLAATISNIYPELADAQSTSPPSINYCVFGIWWRALDDPSQFPPRPLEETEHNPREWFLMRQLPSARELESDTQKLICPPRPGVPLNERQWHLFDGRFWITLDHTNGETHTIRLFTENDRHYIDAAEKKFKGFKDFSLTHVSAFEHLHRYRRFLGTTLSLIKPYEMLYTLPAVFRTSASGTESFVGFPTLYAHWQVDKGSPRTEYRWKVRYKKIEFGAHKPEDVIMPGIGIKWALGTKKRERREQALSDKLEQKETISRKKIQMREKAELRRQRRGYLWTLKRVKTTGKPKRR</sequence>
<gene>
    <name evidence="8" type="ORF">T440DRAFT_494840</name>
</gene>
<evidence type="ECO:0000259" key="7">
    <source>
        <dbReference type="Pfam" id="PF01171"/>
    </source>
</evidence>
<dbReference type="PANTHER" id="PTHR43033:SF1">
    <property type="entry name" value="TRNA(ILE)-LYSIDINE SYNTHASE-RELATED"/>
    <property type="match status" value="1"/>
</dbReference>
<protein>
    <recommendedName>
        <fullName evidence="1">tRNA(Ile)-lysidine synthetase</fullName>
        <ecNumber evidence="1">6.3.4.19</ecNumber>
    </recommendedName>
</protein>
<dbReference type="Pfam" id="PF01171">
    <property type="entry name" value="ATP_bind_3"/>
    <property type="match status" value="1"/>
</dbReference>
<evidence type="ECO:0000256" key="6">
    <source>
        <dbReference type="ARBA" id="ARBA00048539"/>
    </source>
</evidence>
<dbReference type="Proteomes" id="UP000799423">
    <property type="component" value="Unassembled WGS sequence"/>
</dbReference>
<feature type="domain" description="tRNA(Ile)-lysidine/2-thiocytidine synthase N-terminal" evidence="7">
    <location>
        <begin position="65"/>
        <end position="280"/>
    </location>
</feature>
<keyword evidence="9" id="KW-1185">Reference proteome</keyword>
<evidence type="ECO:0000256" key="3">
    <source>
        <dbReference type="ARBA" id="ARBA00022694"/>
    </source>
</evidence>
<dbReference type="InterPro" id="IPR011063">
    <property type="entry name" value="TilS/TtcA_N"/>
</dbReference>
<keyword evidence="3" id="KW-0819">tRNA processing</keyword>
<dbReference type="InterPro" id="IPR014729">
    <property type="entry name" value="Rossmann-like_a/b/a_fold"/>
</dbReference>
<dbReference type="Gene3D" id="3.40.50.620">
    <property type="entry name" value="HUPs"/>
    <property type="match status" value="1"/>
</dbReference>
<evidence type="ECO:0000256" key="5">
    <source>
        <dbReference type="ARBA" id="ARBA00022840"/>
    </source>
</evidence>
<keyword evidence="5" id="KW-0067">ATP-binding</keyword>
<evidence type="ECO:0000256" key="4">
    <source>
        <dbReference type="ARBA" id="ARBA00022741"/>
    </source>
</evidence>
<dbReference type="OrthoDB" id="434144at2759"/>
<keyword evidence="2" id="KW-0436">Ligase</keyword>
<accession>A0A6A7BNC6</accession>
<dbReference type="NCBIfam" id="TIGR02432">
    <property type="entry name" value="lysidine_TilS_N"/>
    <property type="match status" value="1"/>
</dbReference>
<dbReference type="EC" id="6.3.4.19" evidence="1"/>
<dbReference type="HAMAP" id="MF_01161">
    <property type="entry name" value="tRNA_Ile_lys_synt"/>
    <property type="match status" value="1"/>
</dbReference>
<comment type="catalytic activity">
    <reaction evidence="6">
        <text>cytidine(34) in tRNA(Ile2) + L-lysine + ATP = lysidine(34) in tRNA(Ile2) + AMP + diphosphate + H(+)</text>
        <dbReference type="Rhea" id="RHEA:43744"/>
        <dbReference type="Rhea" id="RHEA-COMP:10625"/>
        <dbReference type="Rhea" id="RHEA-COMP:10670"/>
        <dbReference type="ChEBI" id="CHEBI:15378"/>
        <dbReference type="ChEBI" id="CHEBI:30616"/>
        <dbReference type="ChEBI" id="CHEBI:32551"/>
        <dbReference type="ChEBI" id="CHEBI:33019"/>
        <dbReference type="ChEBI" id="CHEBI:82748"/>
        <dbReference type="ChEBI" id="CHEBI:83665"/>
        <dbReference type="ChEBI" id="CHEBI:456215"/>
        <dbReference type="EC" id="6.3.4.19"/>
    </reaction>
</comment>
<dbReference type="PANTHER" id="PTHR43033">
    <property type="entry name" value="TRNA(ILE)-LYSIDINE SYNTHASE-RELATED"/>
    <property type="match status" value="1"/>
</dbReference>
<dbReference type="EMBL" id="MU006289">
    <property type="protein sequence ID" value="KAF2856015.1"/>
    <property type="molecule type" value="Genomic_DNA"/>
</dbReference>
<proteinExistence type="inferred from homology"/>
<dbReference type="GO" id="GO:0005524">
    <property type="term" value="F:ATP binding"/>
    <property type="evidence" value="ECO:0007669"/>
    <property type="project" value="UniProtKB-KW"/>
</dbReference>
<evidence type="ECO:0000256" key="2">
    <source>
        <dbReference type="ARBA" id="ARBA00022598"/>
    </source>
</evidence>
<evidence type="ECO:0000313" key="8">
    <source>
        <dbReference type="EMBL" id="KAF2856015.1"/>
    </source>
</evidence>
<dbReference type="SUPFAM" id="SSF52402">
    <property type="entry name" value="Adenine nucleotide alpha hydrolases-like"/>
    <property type="match status" value="1"/>
</dbReference>
<dbReference type="InterPro" id="IPR012795">
    <property type="entry name" value="tRNA_Ile_lys_synt_N"/>
</dbReference>
<dbReference type="InterPro" id="IPR012094">
    <property type="entry name" value="tRNA_Ile_lys_synt"/>
</dbReference>
<organism evidence="8 9">
    <name type="scientific">Plenodomus tracheiphilus IPT5</name>
    <dbReference type="NCBI Taxonomy" id="1408161"/>
    <lineage>
        <taxon>Eukaryota</taxon>
        <taxon>Fungi</taxon>
        <taxon>Dikarya</taxon>
        <taxon>Ascomycota</taxon>
        <taxon>Pezizomycotina</taxon>
        <taxon>Dothideomycetes</taxon>
        <taxon>Pleosporomycetidae</taxon>
        <taxon>Pleosporales</taxon>
        <taxon>Pleosporineae</taxon>
        <taxon>Leptosphaeriaceae</taxon>
        <taxon>Plenodomus</taxon>
    </lineage>
</organism>
<keyword evidence="4" id="KW-0547">Nucleotide-binding</keyword>
<dbReference type="CDD" id="cd01992">
    <property type="entry name" value="TilS_N"/>
    <property type="match status" value="1"/>
</dbReference>
<reference evidence="8" key="1">
    <citation type="submission" date="2020-01" db="EMBL/GenBank/DDBJ databases">
        <authorList>
            <consortium name="DOE Joint Genome Institute"/>
            <person name="Haridas S."/>
            <person name="Albert R."/>
            <person name="Binder M."/>
            <person name="Bloem J."/>
            <person name="Labutti K."/>
            <person name="Salamov A."/>
            <person name="Andreopoulos B."/>
            <person name="Baker S.E."/>
            <person name="Barry K."/>
            <person name="Bills G."/>
            <person name="Bluhm B.H."/>
            <person name="Cannon C."/>
            <person name="Castanera R."/>
            <person name="Culley D.E."/>
            <person name="Daum C."/>
            <person name="Ezra D."/>
            <person name="Gonzalez J.B."/>
            <person name="Henrissat B."/>
            <person name="Kuo A."/>
            <person name="Liang C."/>
            <person name="Lipzen A."/>
            <person name="Lutzoni F."/>
            <person name="Magnuson J."/>
            <person name="Mondo S."/>
            <person name="Nolan M."/>
            <person name="Ohm R."/>
            <person name="Pangilinan J."/>
            <person name="Park H.-J."/>
            <person name="Ramirez L."/>
            <person name="Alfaro M."/>
            <person name="Sun H."/>
            <person name="Tritt A."/>
            <person name="Yoshinaga Y."/>
            <person name="Zwiers L.-H."/>
            <person name="Turgeon B.G."/>
            <person name="Goodwin S.B."/>
            <person name="Spatafora J.W."/>
            <person name="Crous P.W."/>
            <person name="Grigoriev I.V."/>
        </authorList>
    </citation>
    <scope>NUCLEOTIDE SEQUENCE</scope>
    <source>
        <strain evidence="8">IPT5</strain>
    </source>
</reference>
<dbReference type="GO" id="GO:0032267">
    <property type="term" value="F:tRNA(Ile)-lysidine synthase activity"/>
    <property type="evidence" value="ECO:0007669"/>
    <property type="project" value="UniProtKB-EC"/>
</dbReference>